<geneLocation type="plasmid" evidence="4">
    <name>prhb01-c20_2</name>
</geneLocation>
<name>A0A7D7PAY8_ECOLX</name>
<sequence>MKEGNSDYREKTLGVDIKSKILIPGCVSESVFDLLIELSSIHSKKIINALHDYLVLGVDRKTACGRYGASISYFSIALGRVFHTNQIVSQLIYHYQS</sequence>
<evidence type="ECO:0000256" key="1">
    <source>
        <dbReference type="ARBA" id="ARBA00023015"/>
    </source>
</evidence>
<dbReference type="GO" id="GO:0006355">
    <property type="term" value="P:regulation of DNA-templated transcription"/>
    <property type="evidence" value="ECO:0007669"/>
    <property type="project" value="InterPro"/>
</dbReference>
<keyword evidence="2" id="KW-0804">Transcription</keyword>
<dbReference type="Proteomes" id="UP000514533">
    <property type="component" value="Plasmid pRHB01-C20_2"/>
</dbReference>
<dbReference type="InterPro" id="IPR004356">
    <property type="entry name" value="Adhesin_operon_reg_prot"/>
</dbReference>
<dbReference type="AlphaFoldDB" id="A0A7D7PAY8"/>
<gene>
    <name evidence="3" type="ORF">HVV39_26860</name>
</gene>
<proteinExistence type="predicted"/>
<dbReference type="InterPro" id="IPR053721">
    <property type="entry name" value="Fimbrial_Adhesin_Reg"/>
</dbReference>
<accession>A0A7D7PAY8</accession>
<evidence type="ECO:0000256" key="2">
    <source>
        <dbReference type="ARBA" id="ARBA00023163"/>
    </source>
</evidence>
<evidence type="ECO:0000313" key="3">
    <source>
        <dbReference type="EMBL" id="QMS41658.1"/>
    </source>
</evidence>
<dbReference type="Gene3D" id="1.10.10.2690">
    <property type="match status" value="1"/>
</dbReference>
<reference evidence="3 4" key="1">
    <citation type="submission" date="2020-06" db="EMBL/GenBank/DDBJ databases">
        <title>REHAB project genomes.</title>
        <authorList>
            <person name="Shaw L.P."/>
        </authorList>
    </citation>
    <scope>NUCLEOTIDE SEQUENCE [LARGE SCALE GENOMIC DNA]</scope>
    <source>
        <strain evidence="3 4">RHB01-C20</strain>
        <plasmid evidence="4">prhb01-c20_2</plasmid>
    </source>
</reference>
<evidence type="ECO:0000313" key="4">
    <source>
        <dbReference type="Proteomes" id="UP000514533"/>
    </source>
</evidence>
<protein>
    <submittedName>
        <fullName evidence="3">Transcriptional regulator</fullName>
    </submittedName>
</protein>
<dbReference type="Pfam" id="PF03333">
    <property type="entry name" value="PapB"/>
    <property type="match status" value="1"/>
</dbReference>
<keyword evidence="1" id="KW-0805">Transcription regulation</keyword>
<dbReference type="EMBL" id="CP055982">
    <property type="protein sequence ID" value="QMS41658.1"/>
    <property type="molecule type" value="Genomic_DNA"/>
</dbReference>
<keyword evidence="3" id="KW-0614">Plasmid</keyword>
<organism evidence="3 4">
    <name type="scientific">Escherichia coli</name>
    <dbReference type="NCBI Taxonomy" id="562"/>
    <lineage>
        <taxon>Bacteria</taxon>
        <taxon>Pseudomonadati</taxon>
        <taxon>Pseudomonadota</taxon>
        <taxon>Gammaproteobacteria</taxon>
        <taxon>Enterobacterales</taxon>
        <taxon>Enterobacteriaceae</taxon>
        <taxon>Escherichia</taxon>
    </lineage>
</organism>
<dbReference type="PRINTS" id="PR01554">
    <property type="entry name" value="FIMREGULATRY"/>
</dbReference>